<dbReference type="Pfam" id="PF17615">
    <property type="entry name" value="C166"/>
    <property type="match status" value="1"/>
</dbReference>
<reference evidence="2" key="1">
    <citation type="journal article" date="2023" name="Mol. Phylogenet. Evol.">
        <title>Genome-scale phylogeny and comparative genomics of the fungal order Sordariales.</title>
        <authorList>
            <person name="Hensen N."/>
            <person name="Bonometti L."/>
            <person name="Westerberg I."/>
            <person name="Brannstrom I.O."/>
            <person name="Guillou S."/>
            <person name="Cros-Aarteil S."/>
            <person name="Calhoun S."/>
            <person name="Haridas S."/>
            <person name="Kuo A."/>
            <person name="Mondo S."/>
            <person name="Pangilinan J."/>
            <person name="Riley R."/>
            <person name="LaButti K."/>
            <person name="Andreopoulos B."/>
            <person name="Lipzen A."/>
            <person name="Chen C."/>
            <person name="Yan M."/>
            <person name="Daum C."/>
            <person name="Ng V."/>
            <person name="Clum A."/>
            <person name="Steindorff A."/>
            <person name="Ohm R.A."/>
            <person name="Martin F."/>
            <person name="Silar P."/>
            <person name="Natvig D.O."/>
            <person name="Lalanne C."/>
            <person name="Gautier V."/>
            <person name="Ament-Velasquez S.L."/>
            <person name="Kruys A."/>
            <person name="Hutchinson M.I."/>
            <person name="Powell A.J."/>
            <person name="Barry K."/>
            <person name="Miller A.N."/>
            <person name="Grigoriev I.V."/>
            <person name="Debuchy R."/>
            <person name="Gladieux P."/>
            <person name="Hiltunen Thoren M."/>
            <person name="Johannesson H."/>
        </authorList>
    </citation>
    <scope>NUCLEOTIDE SEQUENCE</scope>
    <source>
        <strain evidence="2">PSN324</strain>
    </source>
</reference>
<keyword evidence="1" id="KW-0732">Signal</keyword>
<organism evidence="2 3">
    <name type="scientific">Cladorrhinum samala</name>
    <dbReference type="NCBI Taxonomy" id="585594"/>
    <lineage>
        <taxon>Eukaryota</taxon>
        <taxon>Fungi</taxon>
        <taxon>Dikarya</taxon>
        <taxon>Ascomycota</taxon>
        <taxon>Pezizomycotina</taxon>
        <taxon>Sordariomycetes</taxon>
        <taxon>Sordariomycetidae</taxon>
        <taxon>Sordariales</taxon>
        <taxon>Podosporaceae</taxon>
        <taxon>Cladorrhinum</taxon>
    </lineage>
</organism>
<feature type="signal peptide" evidence="1">
    <location>
        <begin position="1"/>
        <end position="22"/>
    </location>
</feature>
<evidence type="ECO:0000256" key="1">
    <source>
        <dbReference type="SAM" id="SignalP"/>
    </source>
</evidence>
<feature type="chain" id="PRO_5043653614" description="UVI-1 protein" evidence="1">
    <location>
        <begin position="23"/>
        <end position="187"/>
    </location>
</feature>
<dbReference type="EMBL" id="MU864929">
    <property type="protein sequence ID" value="KAK4466808.1"/>
    <property type="molecule type" value="Genomic_DNA"/>
</dbReference>
<evidence type="ECO:0008006" key="4">
    <source>
        <dbReference type="Google" id="ProtNLM"/>
    </source>
</evidence>
<proteinExistence type="predicted"/>
<gene>
    <name evidence="2" type="ORF">QBC42DRAFT_335305</name>
</gene>
<reference evidence="2" key="2">
    <citation type="submission" date="2023-06" db="EMBL/GenBank/DDBJ databases">
        <authorList>
            <consortium name="Lawrence Berkeley National Laboratory"/>
            <person name="Mondo S.J."/>
            <person name="Hensen N."/>
            <person name="Bonometti L."/>
            <person name="Westerberg I."/>
            <person name="Brannstrom I.O."/>
            <person name="Guillou S."/>
            <person name="Cros-Aarteil S."/>
            <person name="Calhoun S."/>
            <person name="Haridas S."/>
            <person name="Kuo A."/>
            <person name="Pangilinan J."/>
            <person name="Riley R."/>
            <person name="Labutti K."/>
            <person name="Andreopoulos B."/>
            <person name="Lipzen A."/>
            <person name="Chen C."/>
            <person name="Yanf M."/>
            <person name="Daum C."/>
            <person name="Ng V."/>
            <person name="Clum A."/>
            <person name="Steindorff A."/>
            <person name="Ohm R."/>
            <person name="Martin F."/>
            <person name="Silar P."/>
            <person name="Natvig D."/>
            <person name="Lalanne C."/>
            <person name="Gautier V."/>
            <person name="Ament-Velasquez S.L."/>
            <person name="Kruys A."/>
            <person name="Hutchinson M.I."/>
            <person name="Powell A.J."/>
            <person name="Barry K."/>
            <person name="Miller A.N."/>
            <person name="Grigoriev I.V."/>
            <person name="Debuchy R."/>
            <person name="Gladieux P."/>
            <person name="Thoren M.H."/>
            <person name="Johannesson H."/>
        </authorList>
    </citation>
    <scope>NUCLEOTIDE SEQUENCE</scope>
    <source>
        <strain evidence="2">PSN324</strain>
    </source>
</reference>
<sequence>MVSIRSLFTSAVAMMALPVMGAVTPQQIAGTLKDITDLSLKLQKPAQAITIVNAPLIIIGQGPFPELIKGFTEIVTVATTTISQFPGTPQITSEADGTLVFDSFRAFVSVHQQLLNILIGKAGILTQIPLVGAPVAAVLRSVEGVVDSIAIFLINTVETRAKDLTYEANSLGNTLDLTIQKYQGLQI</sequence>
<dbReference type="AlphaFoldDB" id="A0AAV9I279"/>
<protein>
    <recommendedName>
        <fullName evidence="4">UVI-1 protein</fullName>
    </recommendedName>
</protein>
<name>A0AAV9I279_9PEZI</name>
<accession>A0AAV9I279</accession>
<evidence type="ECO:0000313" key="2">
    <source>
        <dbReference type="EMBL" id="KAK4466808.1"/>
    </source>
</evidence>
<dbReference type="Proteomes" id="UP001321749">
    <property type="component" value="Unassembled WGS sequence"/>
</dbReference>
<keyword evidence="3" id="KW-1185">Reference proteome</keyword>
<comment type="caution">
    <text evidence="2">The sequence shown here is derived from an EMBL/GenBank/DDBJ whole genome shotgun (WGS) entry which is preliminary data.</text>
</comment>
<evidence type="ECO:0000313" key="3">
    <source>
        <dbReference type="Proteomes" id="UP001321749"/>
    </source>
</evidence>